<dbReference type="SFLD" id="SFLDG01135">
    <property type="entry name" value="C1.5.6:_HAD__Beta-PGM__Phospha"/>
    <property type="match status" value="1"/>
</dbReference>
<accession>A0A6J4HBM1</accession>
<dbReference type="InterPro" id="IPR023214">
    <property type="entry name" value="HAD_sf"/>
</dbReference>
<sequence length="222" mass="23852">MSRPSGLLFDIDGTLVDTTYLHALAWWRAFAECGEPVDFYRAHRMIGAGSDVLLRELAGEDRDDIKDAWRRHFEELKGEVRAFSGAADLLRTLASRGGSVVLASSSEPEDLEVLQAAIAADDVLTAVVASGDVDEAKPDPEVFRVAMERAGATPDRSIVVGDTTWDVEAARRCGLRTVGVLTGGFGEAELRDAGAIAVYRDVAHLLVELDDSPLAELVDPAS</sequence>
<evidence type="ECO:0000313" key="1">
    <source>
        <dbReference type="EMBL" id="CAA9217657.1"/>
    </source>
</evidence>
<dbReference type="EMBL" id="CADCTF010000020">
    <property type="protein sequence ID" value="CAA9217657.1"/>
    <property type="molecule type" value="Genomic_DNA"/>
</dbReference>
<dbReference type="AlphaFoldDB" id="A0A6J4HBM1"/>
<reference evidence="1" key="1">
    <citation type="submission" date="2020-02" db="EMBL/GenBank/DDBJ databases">
        <authorList>
            <person name="Meier V. D."/>
        </authorList>
    </citation>
    <scope>NUCLEOTIDE SEQUENCE</scope>
    <source>
        <strain evidence="1">AVDCRST_MAG50</strain>
    </source>
</reference>
<dbReference type="Gene3D" id="1.10.150.240">
    <property type="entry name" value="Putative phosphatase, domain 2"/>
    <property type="match status" value="1"/>
</dbReference>
<dbReference type="Gene3D" id="3.40.50.1000">
    <property type="entry name" value="HAD superfamily/HAD-like"/>
    <property type="match status" value="1"/>
</dbReference>
<protein>
    <recommendedName>
        <fullName evidence="2">HAD family hydrolase</fullName>
    </recommendedName>
</protein>
<dbReference type="GO" id="GO:0006281">
    <property type="term" value="P:DNA repair"/>
    <property type="evidence" value="ECO:0007669"/>
    <property type="project" value="TreeGrafter"/>
</dbReference>
<dbReference type="InterPro" id="IPR050155">
    <property type="entry name" value="HAD-like_hydrolase_sf"/>
</dbReference>
<evidence type="ECO:0008006" key="2">
    <source>
        <dbReference type="Google" id="ProtNLM"/>
    </source>
</evidence>
<dbReference type="InterPro" id="IPR023198">
    <property type="entry name" value="PGP-like_dom2"/>
</dbReference>
<organism evidence="1">
    <name type="scientific">uncultured Acidimicrobiales bacterium</name>
    <dbReference type="NCBI Taxonomy" id="310071"/>
    <lineage>
        <taxon>Bacteria</taxon>
        <taxon>Bacillati</taxon>
        <taxon>Actinomycetota</taxon>
        <taxon>Acidimicrobiia</taxon>
        <taxon>Acidimicrobiales</taxon>
        <taxon>environmental samples</taxon>
    </lineage>
</organism>
<dbReference type="NCBIfam" id="TIGR01509">
    <property type="entry name" value="HAD-SF-IA-v3"/>
    <property type="match status" value="1"/>
</dbReference>
<dbReference type="Pfam" id="PF13419">
    <property type="entry name" value="HAD_2"/>
    <property type="match status" value="1"/>
</dbReference>
<dbReference type="SFLD" id="SFLDG01129">
    <property type="entry name" value="C1.5:_HAD__Beta-PGM__Phosphata"/>
    <property type="match status" value="1"/>
</dbReference>
<dbReference type="PANTHER" id="PTHR43434">
    <property type="entry name" value="PHOSPHOGLYCOLATE PHOSPHATASE"/>
    <property type="match status" value="1"/>
</dbReference>
<dbReference type="InterPro" id="IPR036412">
    <property type="entry name" value="HAD-like_sf"/>
</dbReference>
<name>A0A6J4HBM1_9ACTN</name>
<dbReference type="GO" id="GO:0008967">
    <property type="term" value="F:phosphoglycolate phosphatase activity"/>
    <property type="evidence" value="ECO:0007669"/>
    <property type="project" value="TreeGrafter"/>
</dbReference>
<dbReference type="NCBIfam" id="TIGR01549">
    <property type="entry name" value="HAD-SF-IA-v1"/>
    <property type="match status" value="1"/>
</dbReference>
<dbReference type="SUPFAM" id="SSF56784">
    <property type="entry name" value="HAD-like"/>
    <property type="match status" value="1"/>
</dbReference>
<gene>
    <name evidence="1" type="ORF">AVDCRST_MAG50-306</name>
</gene>
<dbReference type="InterPro" id="IPR041492">
    <property type="entry name" value="HAD_2"/>
</dbReference>
<dbReference type="GO" id="GO:0005829">
    <property type="term" value="C:cytosol"/>
    <property type="evidence" value="ECO:0007669"/>
    <property type="project" value="TreeGrafter"/>
</dbReference>
<dbReference type="InterPro" id="IPR006439">
    <property type="entry name" value="HAD-SF_hydro_IA"/>
</dbReference>
<dbReference type="PRINTS" id="PR00413">
    <property type="entry name" value="HADHALOGNASE"/>
</dbReference>
<dbReference type="PANTHER" id="PTHR43434:SF16">
    <property type="entry name" value="BLL8046 PROTEIN"/>
    <property type="match status" value="1"/>
</dbReference>
<proteinExistence type="predicted"/>
<dbReference type="SFLD" id="SFLDS00003">
    <property type="entry name" value="Haloacid_Dehalogenase"/>
    <property type="match status" value="1"/>
</dbReference>